<organism evidence="5 6">
    <name type="scientific">Fusarium kuroshium</name>
    <dbReference type="NCBI Taxonomy" id="2010991"/>
    <lineage>
        <taxon>Eukaryota</taxon>
        <taxon>Fungi</taxon>
        <taxon>Dikarya</taxon>
        <taxon>Ascomycota</taxon>
        <taxon>Pezizomycotina</taxon>
        <taxon>Sordariomycetes</taxon>
        <taxon>Hypocreomycetidae</taxon>
        <taxon>Hypocreales</taxon>
        <taxon>Nectriaceae</taxon>
        <taxon>Fusarium</taxon>
        <taxon>Fusarium solani species complex</taxon>
    </lineage>
</organism>
<dbReference type="PROSITE" id="PS00463">
    <property type="entry name" value="ZN2_CY6_FUNGAL_1"/>
    <property type="match status" value="1"/>
</dbReference>
<dbReference type="Pfam" id="PF04082">
    <property type="entry name" value="Fungal_trans"/>
    <property type="match status" value="1"/>
</dbReference>
<evidence type="ECO:0000313" key="5">
    <source>
        <dbReference type="EMBL" id="RMJ05127.1"/>
    </source>
</evidence>
<dbReference type="Pfam" id="PF00172">
    <property type="entry name" value="Zn_clus"/>
    <property type="match status" value="1"/>
</dbReference>
<dbReference type="OrthoDB" id="1747771at2759"/>
<evidence type="ECO:0000256" key="3">
    <source>
        <dbReference type="SAM" id="MobiDB-lite"/>
    </source>
</evidence>
<dbReference type="AlphaFoldDB" id="A0A3M2RIG1"/>
<dbReference type="GO" id="GO:0016831">
    <property type="term" value="F:carboxy-lyase activity"/>
    <property type="evidence" value="ECO:0007669"/>
    <property type="project" value="TreeGrafter"/>
</dbReference>
<dbReference type="PANTHER" id="PTHR43374">
    <property type="entry name" value="FLAVIN PRENYLTRANSFERASE"/>
    <property type="match status" value="1"/>
</dbReference>
<keyword evidence="6" id="KW-1185">Reference proteome</keyword>
<feature type="region of interest" description="Disordered" evidence="3">
    <location>
        <begin position="61"/>
        <end position="93"/>
    </location>
</feature>
<dbReference type="CDD" id="cd12148">
    <property type="entry name" value="fungal_TF_MHR"/>
    <property type="match status" value="1"/>
</dbReference>
<keyword evidence="2" id="KW-0539">Nucleus</keyword>
<dbReference type="GO" id="GO:0003677">
    <property type="term" value="F:DNA binding"/>
    <property type="evidence" value="ECO:0007669"/>
    <property type="project" value="InterPro"/>
</dbReference>
<dbReference type="Gene3D" id="4.10.240.10">
    <property type="entry name" value="Zn(2)-C6 fungal-type DNA-binding domain"/>
    <property type="match status" value="1"/>
</dbReference>
<dbReference type="EMBL" id="NKUJ01000436">
    <property type="protein sequence ID" value="RMJ05127.1"/>
    <property type="molecule type" value="Genomic_DNA"/>
</dbReference>
<dbReference type="GO" id="GO:0008270">
    <property type="term" value="F:zinc ion binding"/>
    <property type="evidence" value="ECO:0007669"/>
    <property type="project" value="InterPro"/>
</dbReference>
<evidence type="ECO:0000256" key="2">
    <source>
        <dbReference type="ARBA" id="ARBA00023242"/>
    </source>
</evidence>
<dbReference type="PANTHER" id="PTHR43374:SF1">
    <property type="entry name" value="FLAVIN PRENYLTRANSFERASE PAD1, MITOCHONDRIAL"/>
    <property type="match status" value="1"/>
</dbReference>
<dbReference type="InterPro" id="IPR036864">
    <property type="entry name" value="Zn2-C6_fun-type_DNA-bd_sf"/>
</dbReference>
<feature type="domain" description="Zn(2)-C6 fungal-type" evidence="4">
    <location>
        <begin position="110"/>
        <end position="141"/>
    </location>
</feature>
<dbReference type="InterPro" id="IPR007219">
    <property type="entry name" value="XnlR_reg_dom"/>
</dbReference>
<name>A0A3M2RIG1_9HYPO</name>
<evidence type="ECO:0000256" key="1">
    <source>
        <dbReference type="ARBA" id="ARBA00022723"/>
    </source>
</evidence>
<protein>
    <recommendedName>
        <fullName evidence="4">Zn(2)-C6 fungal-type domain-containing protein</fullName>
    </recommendedName>
</protein>
<dbReference type="SMART" id="SM00066">
    <property type="entry name" value="GAL4"/>
    <property type="match status" value="1"/>
</dbReference>
<dbReference type="GO" id="GO:0006351">
    <property type="term" value="P:DNA-templated transcription"/>
    <property type="evidence" value="ECO:0007669"/>
    <property type="project" value="InterPro"/>
</dbReference>
<reference evidence="5 6" key="1">
    <citation type="submission" date="2017-06" db="EMBL/GenBank/DDBJ databases">
        <title>Comparative genomic analysis of Ambrosia Fusariam Clade fungi.</title>
        <authorList>
            <person name="Stajich J.E."/>
            <person name="Carrillo J."/>
            <person name="Kijimoto T."/>
            <person name="Eskalen A."/>
            <person name="O'Donnell K."/>
            <person name="Kasson M."/>
        </authorList>
    </citation>
    <scope>NUCLEOTIDE SEQUENCE [LARGE SCALE GENOMIC DNA]</scope>
    <source>
        <strain evidence="5">UCR3666</strain>
    </source>
</reference>
<sequence length="711" mass="78521">MVIVAVAGGTGGLGKTVLENLQLHGSHHKVFVLGRKTPTEPLPGSPTFLEVDYADAKSFNGQELGRMPRTPRHPSLPTEAWRDSANATASPPGNLKKILRERRLAHTHKACLPCRERKVRCDHQQPCQTCLKRGHADLCLYPEPKAALHSPKRRRCQSDGEEPVIEEVGSGATSNVTVDAGTPSLLGGNSILAIARQDSMQPQSGSQRREAFETGIFPLLGMDNTSKQRDHIQVSHPGPSLPDDQETIQLFNTYRHRVHPSQLVLDDLDEVEKVVCSLIGRDSTREQNDSHFLCLLHAILAAGAQFSDLEPSSRVKKSQKHLKHALSFLGSFQYLWSPSKRLLQALVILGHVLQNDMNPRGAWVLGGTTIRLALSLGLHQPVSAQDGFRLSAAEAQHLRLAIVWQDALLSLAFDRPPASHEMDLTSDLPALGQTGSSHVALSYRQAMNWLCHLTLLHTRTRDEYSPLLTTSQLLKDFDALESSLSPHLKYRRDCSSIQDIQEHYSLELHRNFTLSTLCRPILSRQIRISLGTNDAAMWLNRFQNALKRSVLAFVRLRALSNLATRSWAFVHNGLSSALLLAFTRHLNDSEDFAEIQDHLVKSLAEGGEDAGRFSTAHKKALKALKVLQEVEMGRITSRGQTGQEPAPICAGGDMTSQEGIFDFQDPSMLGMEDWLRTFDFDAFSPLEAYNLIMSDEPTAGPISSTGAGISD</sequence>
<dbReference type="InterPro" id="IPR004507">
    <property type="entry name" value="UbiX-like"/>
</dbReference>
<dbReference type="SUPFAM" id="SSF57701">
    <property type="entry name" value="Zn2/Cys6 DNA-binding domain"/>
    <property type="match status" value="1"/>
</dbReference>
<keyword evidence="1" id="KW-0479">Metal-binding</keyword>
<dbReference type="PROSITE" id="PS50048">
    <property type="entry name" value="ZN2_CY6_FUNGAL_2"/>
    <property type="match status" value="1"/>
</dbReference>
<gene>
    <name evidence="5" type="ORF">CDV36_014208</name>
</gene>
<dbReference type="SMART" id="SM00906">
    <property type="entry name" value="Fungal_trans"/>
    <property type="match status" value="1"/>
</dbReference>
<proteinExistence type="predicted"/>
<evidence type="ECO:0000313" key="6">
    <source>
        <dbReference type="Proteomes" id="UP000277212"/>
    </source>
</evidence>
<dbReference type="InterPro" id="IPR001138">
    <property type="entry name" value="Zn2Cys6_DnaBD"/>
</dbReference>
<dbReference type="InterPro" id="IPR036291">
    <property type="entry name" value="NAD(P)-bd_dom_sf"/>
</dbReference>
<dbReference type="CDD" id="cd00067">
    <property type="entry name" value="GAL4"/>
    <property type="match status" value="1"/>
</dbReference>
<comment type="caution">
    <text evidence="5">The sequence shown here is derived from an EMBL/GenBank/DDBJ whole genome shotgun (WGS) entry which is preliminary data.</text>
</comment>
<dbReference type="SUPFAM" id="SSF51735">
    <property type="entry name" value="NAD(P)-binding Rossmann-fold domains"/>
    <property type="match status" value="1"/>
</dbReference>
<dbReference type="STRING" id="2010991.A0A3M2RIG1"/>
<accession>A0A3M2RIG1</accession>
<evidence type="ECO:0000259" key="4">
    <source>
        <dbReference type="PROSITE" id="PS50048"/>
    </source>
</evidence>
<dbReference type="Proteomes" id="UP000277212">
    <property type="component" value="Unassembled WGS sequence"/>
</dbReference>
<dbReference type="GO" id="GO:0000981">
    <property type="term" value="F:DNA-binding transcription factor activity, RNA polymerase II-specific"/>
    <property type="evidence" value="ECO:0007669"/>
    <property type="project" value="InterPro"/>
</dbReference>